<keyword evidence="3" id="KW-1185">Reference proteome</keyword>
<accession>A0ABQ7LCC1</accession>
<dbReference type="EMBL" id="JADBGQ010000008">
    <property type="protein sequence ID" value="KAG5384173.1"/>
    <property type="molecule type" value="Genomic_DNA"/>
</dbReference>
<organism evidence="2 3">
    <name type="scientific">Brassica rapa subsp. trilocularis</name>
    <dbReference type="NCBI Taxonomy" id="1813537"/>
    <lineage>
        <taxon>Eukaryota</taxon>
        <taxon>Viridiplantae</taxon>
        <taxon>Streptophyta</taxon>
        <taxon>Embryophyta</taxon>
        <taxon>Tracheophyta</taxon>
        <taxon>Spermatophyta</taxon>
        <taxon>Magnoliopsida</taxon>
        <taxon>eudicotyledons</taxon>
        <taxon>Gunneridae</taxon>
        <taxon>Pentapetalae</taxon>
        <taxon>rosids</taxon>
        <taxon>malvids</taxon>
        <taxon>Brassicales</taxon>
        <taxon>Brassicaceae</taxon>
        <taxon>Brassiceae</taxon>
        <taxon>Brassica</taxon>
    </lineage>
</organism>
<proteinExistence type="predicted"/>
<reference evidence="2 3" key="1">
    <citation type="submission" date="2021-03" db="EMBL/GenBank/DDBJ databases">
        <authorList>
            <person name="King G.J."/>
            <person name="Bancroft I."/>
            <person name="Baten A."/>
            <person name="Bloomfield J."/>
            <person name="Borpatragohain P."/>
            <person name="He Z."/>
            <person name="Irish N."/>
            <person name="Irwin J."/>
            <person name="Liu K."/>
            <person name="Mauleon R.P."/>
            <person name="Moore J."/>
            <person name="Morris R."/>
            <person name="Ostergaard L."/>
            <person name="Wang B."/>
            <person name="Wells R."/>
        </authorList>
    </citation>
    <scope>NUCLEOTIDE SEQUENCE [LARGE SCALE GENOMIC DNA]</scope>
    <source>
        <strain evidence="2">R-o-18</strain>
        <tissue evidence="2">Leaf</tissue>
    </source>
</reference>
<comment type="caution">
    <text evidence="2">The sequence shown here is derived from an EMBL/GenBank/DDBJ whole genome shotgun (WGS) entry which is preliminary data.</text>
</comment>
<protein>
    <recommendedName>
        <fullName evidence="4">NADH:quinone oxidoreductase/Mrp antiporter membrane subunit domain-containing protein</fullName>
    </recommendedName>
</protein>
<sequence>MLSFFLVIGLSSIVSTRFDFQDLIFSDMTSMLSFIAQGRLHGLLISFYLPFSSMFSHLILAFIAVRVSGGSPIHQMVVVVLMLYACVFILRGDYDLL</sequence>
<evidence type="ECO:0008006" key="4">
    <source>
        <dbReference type="Google" id="ProtNLM"/>
    </source>
</evidence>
<evidence type="ECO:0000313" key="2">
    <source>
        <dbReference type="EMBL" id="KAG5384173.1"/>
    </source>
</evidence>
<feature type="transmembrane region" description="Helical" evidence="1">
    <location>
        <begin position="41"/>
        <end position="64"/>
    </location>
</feature>
<gene>
    <name evidence="2" type="primary">A09p036150.1_BraROA</name>
    <name evidence="2" type="ORF">IGI04_035643</name>
</gene>
<evidence type="ECO:0000256" key="1">
    <source>
        <dbReference type="SAM" id="Phobius"/>
    </source>
</evidence>
<name>A0ABQ7LCC1_BRACM</name>
<evidence type="ECO:0000313" key="3">
    <source>
        <dbReference type="Proteomes" id="UP000823674"/>
    </source>
</evidence>
<keyword evidence="1" id="KW-0812">Transmembrane</keyword>
<feature type="transmembrane region" description="Helical" evidence="1">
    <location>
        <begin position="76"/>
        <end position="94"/>
    </location>
</feature>
<keyword evidence="1" id="KW-1133">Transmembrane helix</keyword>
<dbReference type="Proteomes" id="UP000823674">
    <property type="component" value="Chromosome A09"/>
</dbReference>
<feature type="non-terminal residue" evidence="2">
    <location>
        <position position="97"/>
    </location>
</feature>
<keyword evidence="1" id="KW-0472">Membrane</keyword>